<evidence type="ECO:0000313" key="6">
    <source>
        <dbReference type="Proteomes" id="UP000011885"/>
    </source>
</evidence>
<dbReference type="Gene3D" id="3.40.50.150">
    <property type="entry name" value="Vaccinia Virus protein VP39"/>
    <property type="match status" value="1"/>
</dbReference>
<protein>
    <submittedName>
        <fullName evidence="5">Methyltransferase type 11</fullName>
        <ecNumber evidence="5">2.1.1.-</ecNumber>
    </submittedName>
</protein>
<sequence length="259" mass="28716">MDSRQHDSLTIEQFTRQALPFARLPGHSTSMDVLVEMASPNVSMEMLDVACGPGLVACHFASKVRHVTGIDLTPEMLRQARDLQTTRGIENAEWIEGYADRLPFDEASFDLVVTRYSMHHFQNPDAVLREMVRVCKPGGRVLVADVSLPQEHVEHYDELERYRDPSHVHALSRGEFADALVSSGLQSLRFAEYKVDLAVEEQLAASVPVKGGADRIRAILRDDVERNQCGVAAYYDGEVLRYAIPIVVGVGTVADPSGQ</sequence>
<keyword evidence="2 5" id="KW-0808">Transferase</keyword>
<reference evidence="5 6" key="1">
    <citation type="journal article" date="2013" name="Mar. Genomics">
        <title>Expression of sulfatases in Rhodopirellula baltica and the diversity of sulfatases in the genus Rhodopirellula.</title>
        <authorList>
            <person name="Wegner C.E."/>
            <person name="Richter-Heitmann T."/>
            <person name="Klindworth A."/>
            <person name="Klockow C."/>
            <person name="Richter M."/>
            <person name="Achstetter T."/>
            <person name="Glockner F.O."/>
            <person name="Harder J."/>
        </authorList>
    </citation>
    <scope>NUCLEOTIDE SEQUENCE [LARGE SCALE GENOMIC DNA]</scope>
    <source>
        <strain evidence="5 6">SM41</strain>
    </source>
</reference>
<dbReference type="OrthoDB" id="9772751at2"/>
<dbReference type="InterPro" id="IPR013216">
    <property type="entry name" value="Methyltransf_11"/>
</dbReference>
<comment type="caution">
    <text evidence="5">The sequence shown here is derived from an EMBL/GenBank/DDBJ whole genome shotgun (WGS) entry which is preliminary data.</text>
</comment>
<name>M5U8E8_9BACT</name>
<accession>M5U8E8</accession>
<proteinExistence type="predicted"/>
<evidence type="ECO:0000256" key="2">
    <source>
        <dbReference type="ARBA" id="ARBA00022679"/>
    </source>
</evidence>
<dbReference type="PANTHER" id="PTHR43591">
    <property type="entry name" value="METHYLTRANSFERASE"/>
    <property type="match status" value="1"/>
</dbReference>
<dbReference type="GO" id="GO:0008757">
    <property type="term" value="F:S-adenosylmethionine-dependent methyltransferase activity"/>
    <property type="evidence" value="ECO:0007669"/>
    <property type="project" value="InterPro"/>
</dbReference>
<evidence type="ECO:0000259" key="4">
    <source>
        <dbReference type="Pfam" id="PF08241"/>
    </source>
</evidence>
<dbReference type="GO" id="GO:0032259">
    <property type="term" value="P:methylation"/>
    <property type="evidence" value="ECO:0007669"/>
    <property type="project" value="UniProtKB-KW"/>
</dbReference>
<keyword evidence="3" id="KW-0949">S-adenosyl-L-methionine</keyword>
<dbReference type="InterPro" id="IPR023576">
    <property type="entry name" value="UbiE/COQ5_MeTrFase_CS"/>
</dbReference>
<dbReference type="PROSITE" id="PS01184">
    <property type="entry name" value="UBIE_2"/>
    <property type="match status" value="1"/>
</dbReference>
<dbReference type="InterPro" id="IPR029063">
    <property type="entry name" value="SAM-dependent_MTases_sf"/>
</dbReference>
<dbReference type="EMBL" id="ANOH01000068">
    <property type="protein sequence ID" value="EMI57737.1"/>
    <property type="molecule type" value="Genomic_DNA"/>
</dbReference>
<dbReference type="PATRIC" id="fig|1263870.3.peg.922"/>
<evidence type="ECO:0000256" key="1">
    <source>
        <dbReference type="ARBA" id="ARBA00022603"/>
    </source>
</evidence>
<keyword evidence="1 5" id="KW-0489">Methyltransferase</keyword>
<evidence type="ECO:0000313" key="5">
    <source>
        <dbReference type="EMBL" id="EMI57737.1"/>
    </source>
</evidence>
<dbReference type="CDD" id="cd02440">
    <property type="entry name" value="AdoMet_MTases"/>
    <property type="match status" value="1"/>
</dbReference>
<dbReference type="Proteomes" id="UP000011885">
    <property type="component" value="Unassembled WGS sequence"/>
</dbReference>
<gene>
    <name evidence="5" type="ORF">RSSM_00846</name>
</gene>
<dbReference type="EC" id="2.1.1.-" evidence="5"/>
<dbReference type="AlphaFoldDB" id="M5U8E8"/>
<keyword evidence="6" id="KW-1185">Reference proteome</keyword>
<dbReference type="RefSeq" id="WP_008674691.1">
    <property type="nucleotide sequence ID" value="NZ_ANOH01000068.1"/>
</dbReference>
<dbReference type="SUPFAM" id="SSF53335">
    <property type="entry name" value="S-adenosyl-L-methionine-dependent methyltransferases"/>
    <property type="match status" value="1"/>
</dbReference>
<dbReference type="Pfam" id="PF08241">
    <property type="entry name" value="Methyltransf_11"/>
    <property type="match status" value="1"/>
</dbReference>
<evidence type="ECO:0000256" key="3">
    <source>
        <dbReference type="ARBA" id="ARBA00022691"/>
    </source>
</evidence>
<feature type="domain" description="Methyltransferase type 11" evidence="4">
    <location>
        <begin position="47"/>
        <end position="142"/>
    </location>
</feature>
<dbReference type="PANTHER" id="PTHR43591:SF24">
    <property type="entry name" value="2-METHOXY-6-POLYPRENYL-1,4-BENZOQUINOL METHYLASE, MITOCHONDRIAL"/>
    <property type="match status" value="1"/>
</dbReference>
<organism evidence="5 6">
    <name type="scientific">Rhodopirellula sallentina SM41</name>
    <dbReference type="NCBI Taxonomy" id="1263870"/>
    <lineage>
        <taxon>Bacteria</taxon>
        <taxon>Pseudomonadati</taxon>
        <taxon>Planctomycetota</taxon>
        <taxon>Planctomycetia</taxon>
        <taxon>Pirellulales</taxon>
        <taxon>Pirellulaceae</taxon>
        <taxon>Rhodopirellula</taxon>
    </lineage>
</organism>